<dbReference type="WBParaSite" id="PS1159_v2.g14050.t1">
    <property type="protein sequence ID" value="PS1159_v2.g14050.t1"/>
    <property type="gene ID" value="PS1159_v2.g14050"/>
</dbReference>
<accession>A0AC35F5K6</accession>
<organism evidence="1 2">
    <name type="scientific">Panagrolaimus sp. PS1159</name>
    <dbReference type="NCBI Taxonomy" id="55785"/>
    <lineage>
        <taxon>Eukaryota</taxon>
        <taxon>Metazoa</taxon>
        <taxon>Ecdysozoa</taxon>
        <taxon>Nematoda</taxon>
        <taxon>Chromadorea</taxon>
        <taxon>Rhabditida</taxon>
        <taxon>Tylenchina</taxon>
        <taxon>Panagrolaimomorpha</taxon>
        <taxon>Panagrolaimoidea</taxon>
        <taxon>Panagrolaimidae</taxon>
        <taxon>Panagrolaimus</taxon>
    </lineage>
</organism>
<sequence length="149" mass="17691">MYFFTKENRGIYAIEIYDNYVFGLGEKNKKLIIYQKAVLDACDWKIFYKTNIHLTTLPFPCKCVTRIHAVGSIIDSKIWVISEEMKSCRCITLDIRTKKVIDYKKADRGRIFRIFCLKCSNPQIRSYGFEGIHPRYMIILENKNHCETW</sequence>
<protein>
    <submittedName>
        <fullName evidence="2">Uncharacterized protein</fullName>
    </submittedName>
</protein>
<dbReference type="Proteomes" id="UP000887580">
    <property type="component" value="Unplaced"/>
</dbReference>
<evidence type="ECO:0000313" key="2">
    <source>
        <dbReference type="WBParaSite" id="PS1159_v2.g14050.t1"/>
    </source>
</evidence>
<name>A0AC35F5K6_9BILA</name>
<evidence type="ECO:0000313" key="1">
    <source>
        <dbReference type="Proteomes" id="UP000887580"/>
    </source>
</evidence>
<reference evidence="2" key="1">
    <citation type="submission" date="2022-11" db="UniProtKB">
        <authorList>
            <consortium name="WormBaseParasite"/>
        </authorList>
    </citation>
    <scope>IDENTIFICATION</scope>
</reference>
<proteinExistence type="predicted"/>